<dbReference type="CDD" id="cd00311">
    <property type="entry name" value="TIM"/>
    <property type="match status" value="1"/>
</dbReference>
<dbReference type="SUPFAM" id="SSF51351">
    <property type="entry name" value="Triosephosphate isomerase (TIM)"/>
    <property type="match status" value="1"/>
</dbReference>
<dbReference type="UniPathway" id="UPA00138"/>
<dbReference type="NCBIfam" id="TIGR00419">
    <property type="entry name" value="tim"/>
    <property type="match status" value="1"/>
</dbReference>
<dbReference type="GO" id="GO:0006096">
    <property type="term" value="P:glycolytic process"/>
    <property type="evidence" value="ECO:0007669"/>
    <property type="project" value="UniProtKB-UniPathway"/>
</dbReference>
<dbReference type="GO" id="GO:0004807">
    <property type="term" value="F:triose-phosphate isomerase activity"/>
    <property type="evidence" value="ECO:0007669"/>
    <property type="project" value="UniProtKB-EC"/>
</dbReference>
<dbReference type="PROSITE" id="PS00171">
    <property type="entry name" value="TIM_1"/>
    <property type="match status" value="1"/>
</dbReference>
<dbReference type="PANTHER" id="PTHR21139:SF2">
    <property type="entry name" value="TRIOSEPHOSPHATE ISOMERASE"/>
    <property type="match status" value="1"/>
</dbReference>
<dbReference type="EC" id="5.3.1.1" evidence="4"/>
<comment type="similarity">
    <text evidence="1 4">Belongs to the triosephosphate isomerase family.</text>
</comment>
<dbReference type="GO" id="GO:0019563">
    <property type="term" value="P:glycerol catabolic process"/>
    <property type="evidence" value="ECO:0007669"/>
    <property type="project" value="TreeGrafter"/>
</dbReference>
<keyword evidence="3 4" id="KW-0413">Isomerase</keyword>
<dbReference type="InterPro" id="IPR022896">
    <property type="entry name" value="TrioseP_Isoase_bac/euk"/>
</dbReference>
<dbReference type="InterPro" id="IPR013785">
    <property type="entry name" value="Aldolase_TIM"/>
</dbReference>
<dbReference type="PROSITE" id="PS51440">
    <property type="entry name" value="TIM_2"/>
    <property type="match status" value="1"/>
</dbReference>
<comment type="subunit">
    <text evidence="2">Homodimer.</text>
</comment>
<comment type="pathway">
    <text evidence="4">Carbohydrate degradation; glycolysis; D-glyceraldehyde 3-phosphate from glycerone phosphate: step 1/1.</text>
</comment>
<sequence length="253" mass="27347">MGRKFCVGGNWKCNGTKASIEKLCKDLEGDAIDSSKVEVVCFPSFLYADYARGLLRKDFEMGVQNCWIGKGGAFTGEVAADMIVDCGFGWVCLGHSERRHLPQLKETDADIATKAKYCLGLGLKVMYCIGELLEEREAGQTDAVNERQLKALADTITDWSNVVIAYEPVWAIGTGKVATPAQAQEVHANIRKWLAANVSAEVAESTRILYGGSVAAGNCDELSKMADIDGFLVGGASLKKDFLTIVASYKGKE</sequence>
<dbReference type="HAMAP" id="MF_00147_B">
    <property type="entry name" value="TIM_B"/>
    <property type="match status" value="1"/>
</dbReference>
<name>A0A7S0ZI50_9RHOD</name>
<evidence type="ECO:0000256" key="1">
    <source>
        <dbReference type="ARBA" id="ARBA00007422"/>
    </source>
</evidence>
<dbReference type="Gene3D" id="3.20.20.70">
    <property type="entry name" value="Aldolase class I"/>
    <property type="match status" value="1"/>
</dbReference>
<keyword evidence="4" id="KW-0312">Gluconeogenesis</keyword>
<dbReference type="FunFam" id="3.20.20.70:FF:000025">
    <property type="entry name" value="Triosephosphate isomerase"/>
    <property type="match status" value="1"/>
</dbReference>
<evidence type="ECO:0000256" key="4">
    <source>
        <dbReference type="RuleBase" id="RU363013"/>
    </source>
</evidence>
<dbReference type="InterPro" id="IPR020861">
    <property type="entry name" value="Triosephosphate_isomerase_AS"/>
</dbReference>
<dbReference type="InterPro" id="IPR035990">
    <property type="entry name" value="TIM_sf"/>
</dbReference>
<dbReference type="Pfam" id="PF00121">
    <property type="entry name" value="TIM"/>
    <property type="match status" value="1"/>
</dbReference>
<accession>A0A7S0ZI50</accession>
<dbReference type="UniPathway" id="UPA00109">
    <property type="reaction ID" value="UER00189"/>
</dbReference>
<dbReference type="GO" id="GO:0005829">
    <property type="term" value="C:cytosol"/>
    <property type="evidence" value="ECO:0007669"/>
    <property type="project" value="TreeGrafter"/>
</dbReference>
<comment type="catalytic activity">
    <reaction evidence="4">
        <text>D-glyceraldehyde 3-phosphate = dihydroxyacetone phosphate</text>
        <dbReference type="Rhea" id="RHEA:18585"/>
        <dbReference type="ChEBI" id="CHEBI:57642"/>
        <dbReference type="ChEBI" id="CHEBI:59776"/>
        <dbReference type="EC" id="5.3.1.1"/>
    </reaction>
</comment>
<evidence type="ECO:0000313" key="5">
    <source>
        <dbReference type="EMBL" id="CAD8822340.1"/>
    </source>
</evidence>
<dbReference type="InterPro" id="IPR000652">
    <property type="entry name" value="Triosephosphate_isomerase"/>
</dbReference>
<dbReference type="GO" id="GO:0006094">
    <property type="term" value="P:gluconeogenesis"/>
    <property type="evidence" value="ECO:0007669"/>
    <property type="project" value="UniProtKB-UniPathway"/>
</dbReference>
<dbReference type="GO" id="GO:0046166">
    <property type="term" value="P:glyceraldehyde-3-phosphate biosynthetic process"/>
    <property type="evidence" value="ECO:0007669"/>
    <property type="project" value="TreeGrafter"/>
</dbReference>
<reference evidence="5" key="1">
    <citation type="submission" date="2021-01" db="EMBL/GenBank/DDBJ databases">
        <authorList>
            <person name="Corre E."/>
            <person name="Pelletier E."/>
            <person name="Niang G."/>
            <person name="Scheremetjew M."/>
            <person name="Finn R."/>
            <person name="Kale V."/>
            <person name="Holt S."/>
            <person name="Cochrane G."/>
            <person name="Meng A."/>
            <person name="Brown T."/>
            <person name="Cohen L."/>
        </authorList>
    </citation>
    <scope>NUCLEOTIDE SEQUENCE</scope>
    <source>
        <strain evidence="5">CCMP3278</strain>
    </source>
</reference>
<dbReference type="PANTHER" id="PTHR21139">
    <property type="entry name" value="TRIOSEPHOSPHATE ISOMERASE"/>
    <property type="match status" value="1"/>
</dbReference>
<keyword evidence="4" id="KW-0324">Glycolysis</keyword>
<evidence type="ECO:0000256" key="3">
    <source>
        <dbReference type="ARBA" id="ARBA00023235"/>
    </source>
</evidence>
<dbReference type="AlphaFoldDB" id="A0A7S0ZI50"/>
<comment type="pathway">
    <text evidence="4">Carbohydrate biosynthesis; gluconeogenesis.</text>
</comment>
<organism evidence="5">
    <name type="scientific">Timspurckia oligopyrenoides</name>
    <dbReference type="NCBI Taxonomy" id="708627"/>
    <lineage>
        <taxon>Eukaryota</taxon>
        <taxon>Rhodophyta</taxon>
        <taxon>Bangiophyceae</taxon>
        <taxon>Porphyridiales</taxon>
        <taxon>Porphyridiaceae</taxon>
        <taxon>Timspurckia</taxon>
    </lineage>
</organism>
<protein>
    <recommendedName>
        <fullName evidence="4">Triosephosphate isomerase</fullName>
        <ecNumber evidence="4">5.3.1.1</ecNumber>
    </recommendedName>
</protein>
<dbReference type="EMBL" id="HBFP01009397">
    <property type="protein sequence ID" value="CAD8822340.1"/>
    <property type="molecule type" value="Transcribed_RNA"/>
</dbReference>
<evidence type="ECO:0000256" key="2">
    <source>
        <dbReference type="ARBA" id="ARBA00011738"/>
    </source>
</evidence>
<gene>
    <name evidence="5" type="ORF">TOLI1172_LOCUS6736</name>
</gene>
<proteinExistence type="inferred from homology"/>